<comment type="caution">
    <text evidence="2">The sequence shown here is derived from an EMBL/GenBank/DDBJ whole genome shotgun (WGS) entry which is preliminary data.</text>
</comment>
<proteinExistence type="predicted"/>
<name>A0A4R5PBH3_9MYCO</name>
<dbReference type="Pfam" id="PF02470">
    <property type="entry name" value="MlaD"/>
    <property type="match status" value="1"/>
</dbReference>
<sequence length="419" mass="44936">MRPLMTQPIFLRNILTRLAGMRPAARAAVVSAVALVLVAVVAVAGIFGARTVFPAVKNLVMPYLGNAHIPLLDNTKALCADFRDGSGLYKGNKVLLLGVEIGTVTAVTNKPDHVEVDFEIPSDMDLPADVGAASYSQSVITNRSIELTRSWSEGAKFTGNQCISLENTRTPVTVTESFSAIGELADTLMQAAPGQDPANSPGVQALNKTLKGAARSLDGVGPGFKEMLNNLTTMVGDPYKADADYRQLFENSAIVTSNWLQYWNEFAGVVSSLPDTARLIAGISENFSVGLDYLTTLLPTLNGMVQRAAGRLYKNVFDKVVPWIRDILNAYTPHILTFFNTLPPMINWLADDIYLPNTKTHNVTYVPPRVAISPEQASAICQNLRNRNTPGSQAACAPGTASDPVTLGLTNLIMGAALS</sequence>
<dbReference type="PANTHER" id="PTHR33371">
    <property type="entry name" value="INTERMEMBRANE PHOSPHOLIPID TRANSPORT SYSTEM BINDING PROTEIN MLAD-RELATED"/>
    <property type="match status" value="1"/>
</dbReference>
<reference evidence="2 3" key="1">
    <citation type="journal article" date="2019" name="Sci. Rep.">
        <title>Extended insight into the Mycobacterium chelonae-abscessus complex through whole genome sequencing of Mycobacterium salmoniphilum outbreak and Mycobacterium salmoniphilum-like strains.</title>
        <authorList>
            <person name="Behra P.R.K."/>
            <person name="Das S."/>
            <person name="Pettersson B.M.F."/>
            <person name="Shirreff L."/>
            <person name="DuCote T."/>
            <person name="Jacobsson K.G."/>
            <person name="Ennis D.G."/>
            <person name="Kirsebom L.A."/>
        </authorList>
    </citation>
    <scope>NUCLEOTIDE SEQUENCE [LARGE SCALE GENOMIC DNA]</scope>
    <source>
        <strain evidence="2 3">DSM 45524</strain>
    </source>
</reference>
<dbReference type="AlphaFoldDB" id="A0A4R5PBH3"/>
<dbReference type="EMBL" id="RXLR01000014">
    <property type="protein sequence ID" value="TDH22067.1"/>
    <property type="molecule type" value="Genomic_DNA"/>
</dbReference>
<accession>A0A4R5PBH3</accession>
<dbReference type="PANTHER" id="PTHR33371:SF4">
    <property type="entry name" value="INTERMEMBRANE PHOSPHOLIPID TRANSPORT SYSTEM BINDING PROTEIN MLAD"/>
    <property type="match status" value="1"/>
</dbReference>
<gene>
    <name evidence="2" type="ORF">EJ571_08920</name>
</gene>
<evidence type="ECO:0000313" key="3">
    <source>
        <dbReference type="Proteomes" id="UP000295627"/>
    </source>
</evidence>
<feature type="domain" description="Mce/MlaD" evidence="1">
    <location>
        <begin position="79"/>
        <end position="148"/>
    </location>
</feature>
<dbReference type="Proteomes" id="UP000295627">
    <property type="component" value="Unassembled WGS sequence"/>
</dbReference>
<organism evidence="2 3">
    <name type="scientific">Mycobacteroides franklinii</name>
    <dbReference type="NCBI Taxonomy" id="948102"/>
    <lineage>
        <taxon>Bacteria</taxon>
        <taxon>Bacillati</taxon>
        <taxon>Actinomycetota</taxon>
        <taxon>Actinomycetes</taxon>
        <taxon>Mycobacteriales</taxon>
        <taxon>Mycobacteriaceae</taxon>
        <taxon>Mycobacteroides</taxon>
    </lineage>
</organism>
<dbReference type="InterPro" id="IPR052336">
    <property type="entry name" value="MlaD_Phospholipid_Transporter"/>
</dbReference>
<evidence type="ECO:0000259" key="1">
    <source>
        <dbReference type="Pfam" id="PF02470"/>
    </source>
</evidence>
<evidence type="ECO:0000313" key="2">
    <source>
        <dbReference type="EMBL" id="TDH22067.1"/>
    </source>
</evidence>
<protein>
    <submittedName>
        <fullName evidence="2">MCE family protein</fullName>
    </submittedName>
</protein>
<dbReference type="InterPro" id="IPR003399">
    <property type="entry name" value="Mce/MlaD"/>
</dbReference>